<reference evidence="3 4" key="1">
    <citation type="journal article" date="2016" name="Mol. Biol. Evol.">
        <title>Comparative Genomics of Early-Diverging Mushroom-Forming Fungi Provides Insights into the Origins of Lignocellulose Decay Capabilities.</title>
        <authorList>
            <person name="Nagy L.G."/>
            <person name="Riley R."/>
            <person name="Tritt A."/>
            <person name="Adam C."/>
            <person name="Daum C."/>
            <person name="Floudas D."/>
            <person name="Sun H."/>
            <person name="Yadav J.S."/>
            <person name="Pangilinan J."/>
            <person name="Larsson K.H."/>
            <person name="Matsuura K."/>
            <person name="Barry K."/>
            <person name="Labutti K."/>
            <person name="Kuo R."/>
            <person name="Ohm R.A."/>
            <person name="Bhattacharya S.S."/>
            <person name="Shirouzu T."/>
            <person name="Yoshinaga Y."/>
            <person name="Martin F.M."/>
            <person name="Grigoriev I.V."/>
            <person name="Hibbett D.S."/>
        </authorList>
    </citation>
    <scope>NUCLEOTIDE SEQUENCE [LARGE SCALE GENOMIC DNA]</scope>
    <source>
        <strain evidence="3 4">HHB10207 ss-3</strain>
    </source>
</reference>
<evidence type="ECO:0000313" key="3">
    <source>
        <dbReference type="EMBL" id="KZT37312.1"/>
    </source>
</evidence>
<dbReference type="EMBL" id="KV428086">
    <property type="protein sequence ID" value="KZT37312.1"/>
    <property type="molecule type" value="Genomic_DNA"/>
</dbReference>
<organism evidence="3 4">
    <name type="scientific">Sistotremastrum suecicum HHB10207 ss-3</name>
    <dbReference type="NCBI Taxonomy" id="1314776"/>
    <lineage>
        <taxon>Eukaryota</taxon>
        <taxon>Fungi</taxon>
        <taxon>Dikarya</taxon>
        <taxon>Basidiomycota</taxon>
        <taxon>Agaricomycotina</taxon>
        <taxon>Agaricomycetes</taxon>
        <taxon>Sistotremastrales</taxon>
        <taxon>Sistotremastraceae</taxon>
        <taxon>Sistotremastrum</taxon>
    </lineage>
</organism>
<keyword evidence="2" id="KW-0472">Membrane</keyword>
<keyword evidence="4" id="KW-1185">Reference proteome</keyword>
<name>A0A166CCN3_9AGAM</name>
<keyword evidence="2" id="KW-1133">Transmembrane helix</keyword>
<gene>
    <name evidence="3" type="ORF">SISSUDRAFT_1062938</name>
</gene>
<feature type="transmembrane region" description="Helical" evidence="2">
    <location>
        <begin position="71"/>
        <end position="92"/>
    </location>
</feature>
<protein>
    <submittedName>
        <fullName evidence="3">Uncharacterized protein</fullName>
    </submittedName>
</protein>
<evidence type="ECO:0000313" key="4">
    <source>
        <dbReference type="Proteomes" id="UP000076798"/>
    </source>
</evidence>
<dbReference type="Proteomes" id="UP000076798">
    <property type="component" value="Unassembled WGS sequence"/>
</dbReference>
<sequence>MEHKEPQFGQQEQDKRRASAKSSSRPAVAESTRPASEVGCETAVMPNNSSPHPRLPVDQLGRANRLAQKDAIFAGLTAGLVGAIIGGQFFKFGRNKTILTGIATGVISSYFFAQGFLSTRLAALEQQERDLHSTLDASSNDLPK</sequence>
<feature type="transmembrane region" description="Helical" evidence="2">
    <location>
        <begin position="98"/>
        <end position="117"/>
    </location>
</feature>
<keyword evidence="2" id="KW-0812">Transmembrane</keyword>
<proteinExistence type="predicted"/>
<dbReference type="AlphaFoldDB" id="A0A166CCN3"/>
<evidence type="ECO:0000256" key="2">
    <source>
        <dbReference type="SAM" id="Phobius"/>
    </source>
</evidence>
<accession>A0A166CCN3</accession>
<feature type="region of interest" description="Disordered" evidence="1">
    <location>
        <begin position="1"/>
        <end position="57"/>
    </location>
</feature>
<dbReference type="OrthoDB" id="3352450at2759"/>
<feature type="compositionally biased region" description="Basic and acidic residues" evidence="1">
    <location>
        <begin position="1"/>
        <end position="17"/>
    </location>
</feature>
<evidence type="ECO:0000256" key="1">
    <source>
        <dbReference type="SAM" id="MobiDB-lite"/>
    </source>
</evidence>